<evidence type="ECO:0000313" key="2">
    <source>
        <dbReference type="EMBL" id="MXQ98988.1"/>
    </source>
</evidence>
<feature type="compositionally biased region" description="Basic residues" evidence="1">
    <location>
        <begin position="136"/>
        <end position="145"/>
    </location>
</feature>
<feature type="region of interest" description="Disordered" evidence="1">
    <location>
        <begin position="126"/>
        <end position="159"/>
    </location>
</feature>
<dbReference type="EMBL" id="VBQZ03000324">
    <property type="protein sequence ID" value="MXQ98988.1"/>
    <property type="molecule type" value="Genomic_DNA"/>
</dbReference>
<protein>
    <submittedName>
        <fullName evidence="2">Uncharacterized protein</fullName>
    </submittedName>
</protein>
<feature type="compositionally biased region" description="Basic and acidic residues" evidence="1">
    <location>
        <begin position="91"/>
        <end position="108"/>
    </location>
</feature>
<evidence type="ECO:0000313" key="3">
    <source>
        <dbReference type="Proteomes" id="UP000322234"/>
    </source>
</evidence>
<gene>
    <name evidence="2" type="ORF">E5288_WYG002809</name>
</gene>
<name>A0A6B0S8G3_9CETA</name>
<proteinExistence type="predicted"/>
<dbReference type="AlphaFoldDB" id="A0A6B0S8G3"/>
<feature type="compositionally biased region" description="Basic and acidic residues" evidence="1">
    <location>
        <begin position="58"/>
        <end position="79"/>
    </location>
</feature>
<dbReference type="Proteomes" id="UP000322234">
    <property type="component" value="Unassembled WGS sequence"/>
</dbReference>
<feature type="compositionally biased region" description="Basic and acidic residues" evidence="1">
    <location>
        <begin position="146"/>
        <end position="159"/>
    </location>
</feature>
<keyword evidence="3" id="KW-1185">Reference proteome</keyword>
<feature type="region of interest" description="Disordered" evidence="1">
    <location>
        <begin position="1"/>
        <end position="108"/>
    </location>
</feature>
<organism evidence="2 3">
    <name type="scientific">Bos mutus</name>
    <name type="common">wild yak</name>
    <dbReference type="NCBI Taxonomy" id="72004"/>
    <lineage>
        <taxon>Eukaryota</taxon>
        <taxon>Metazoa</taxon>
        <taxon>Chordata</taxon>
        <taxon>Craniata</taxon>
        <taxon>Vertebrata</taxon>
        <taxon>Euteleostomi</taxon>
        <taxon>Mammalia</taxon>
        <taxon>Eutheria</taxon>
        <taxon>Laurasiatheria</taxon>
        <taxon>Artiodactyla</taxon>
        <taxon>Ruminantia</taxon>
        <taxon>Pecora</taxon>
        <taxon>Bovidae</taxon>
        <taxon>Bovinae</taxon>
        <taxon>Bos</taxon>
    </lineage>
</organism>
<comment type="caution">
    <text evidence="2">The sequence shown here is derived from an EMBL/GenBank/DDBJ whole genome shotgun (WGS) entry which is preliminary data.</text>
</comment>
<feature type="compositionally biased region" description="Polar residues" evidence="1">
    <location>
        <begin position="1"/>
        <end position="19"/>
    </location>
</feature>
<accession>A0A6B0S8G3</accession>
<sequence>MPTTCVGRASSSLGPSATSVRHRAPRSLGQEHCLPGAQGTTTEPLPRPAEPQTLEPLAKVEARPEALEDKQNKEVKGPSDHVGGGIGWGAAEKKSLEKRPDAAHEVAHRREAVQVQDLLVDLFLETQPGEPPGVHQKARHTKHHNKDSEREAREDSKNEFTHSGIIHMSESEADLGLLASNHMAVTQSQESMATMRRGQWVGPPSLARSRLAGVLPGQPRGAGMSGRPWPEEPSSPYAGCAKAVQPEAHLPFPGCCIRCLSPVPGMIAWPAPKPTDESQQSKVS</sequence>
<evidence type="ECO:0000256" key="1">
    <source>
        <dbReference type="SAM" id="MobiDB-lite"/>
    </source>
</evidence>
<reference evidence="2" key="1">
    <citation type="submission" date="2019-10" db="EMBL/GenBank/DDBJ databases">
        <title>The sequence and de novo assembly of the wild yak genome.</title>
        <authorList>
            <person name="Liu Y."/>
        </authorList>
    </citation>
    <scope>NUCLEOTIDE SEQUENCE [LARGE SCALE GENOMIC DNA]</scope>
    <source>
        <strain evidence="2">WY2019</strain>
    </source>
</reference>